<dbReference type="GeneID" id="68665302"/>
<name>A0A8K1MH96_9PEZI</name>
<geneLocation type="mitochondrion" evidence="2"/>
<dbReference type="AlphaFoldDB" id="A0A8K1MH96"/>
<evidence type="ECO:0000313" key="2">
    <source>
        <dbReference type="EMBL" id="UBU98430.1"/>
    </source>
</evidence>
<dbReference type="RefSeq" id="YP_010218601.1">
    <property type="nucleotide sequence ID" value="NC_058917.1"/>
</dbReference>
<organism evidence="2">
    <name type="scientific">Morchella brunnea</name>
    <dbReference type="NCBI Taxonomy" id="1174671"/>
    <lineage>
        <taxon>Eukaryota</taxon>
        <taxon>Fungi</taxon>
        <taxon>Dikarya</taxon>
        <taxon>Ascomycota</taxon>
        <taxon>Pezizomycotina</taxon>
        <taxon>Pezizomycetes</taxon>
        <taxon>Pezizales</taxon>
        <taxon>Morchellaceae</taxon>
        <taxon>Morchella</taxon>
    </lineage>
</organism>
<gene>
    <name evidence="2" type="primary">orf156A</name>
</gene>
<protein>
    <submittedName>
        <fullName evidence="2">Uncharacterized protein</fullName>
    </submittedName>
</protein>
<proteinExistence type="predicted"/>
<reference evidence="2" key="1">
    <citation type="submission" date="2021-01" db="EMBL/GenBank/DDBJ databases">
        <authorList>
            <person name="Sun H.-H."/>
            <person name="Zhang S."/>
            <person name="Zhang Y.-J."/>
        </authorList>
    </citation>
    <scope>NUCLEOTIDE SEQUENCE</scope>
    <source>
        <strain evidence="2">CMM1</strain>
    </source>
</reference>
<sequence>MLSWSIFNTPPPLFPSPPPPPPSDPSTYYVCGWPSPGERGGEGWREGHTLCAALVAPSKFQLHMYVVTKAALSRGQGRCSWKLNMLVGEENLGRGWGRGMLRWVILFLDRDLVPTTSLAGLLTKDYTRIRRGYASRKWASGGGGRLAHTGKLKKGR</sequence>
<dbReference type="EMBL" id="MW538937">
    <property type="protein sequence ID" value="UBU98430.1"/>
    <property type="molecule type" value="Genomic_DNA"/>
</dbReference>
<keyword evidence="2" id="KW-0496">Mitochondrion</keyword>
<feature type="region of interest" description="Disordered" evidence="1">
    <location>
        <begin position="137"/>
        <end position="156"/>
    </location>
</feature>
<evidence type="ECO:0000256" key="1">
    <source>
        <dbReference type="SAM" id="MobiDB-lite"/>
    </source>
</evidence>
<accession>A0A8K1MH96</accession>